<accession>A0A7Z0BGD6</accession>
<gene>
    <name evidence="2" type="ORF">HNR22_004004</name>
</gene>
<name>A0A7Z0BGD6_9ACTN</name>
<dbReference type="Proteomes" id="UP000523545">
    <property type="component" value="Unassembled WGS sequence"/>
</dbReference>
<dbReference type="AlphaFoldDB" id="A0A7Z0BGD6"/>
<reference evidence="2 3" key="1">
    <citation type="submission" date="2020-07" db="EMBL/GenBank/DDBJ databases">
        <title>Sequencing the genomes of 1000 actinobacteria strains.</title>
        <authorList>
            <person name="Klenk H.-P."/>
        </authorList>
    </citation>
    <scope>NUCLEOTIDE SEQUENCE [LARGE SCALE GENOMIC DNA]</scope>
    <source>
        <strain evidence="2 3">DSM 45876</strain>
    </source>
</reference>
<evidence type="ECO:0000256" key="1">
    <source>
        <dbReference type="SAM" id="MobiDB-lite"/>
    </source>
</evidence>
<dbReference type="EMBL" id="JACCHK010000001">
    <property type="protein sequence ID" value="NYH44277.1"/>
    <property type="molecule type" value="Genomic_DNA"/>
</dbReference>
<organism evidence="2 3">
    <name type="scientific">Micromonospora jinlongensis</name>
    <dbReference type="NCBI Taxonomy" id="1287877"/>
    <lineage>
        <taxon>Bacteria</taxon>
        <taxon>Bacillati</taxon>
        <taxon>Actinomycetota</taxon>
        <taxon>Actinomycetes</taxon>
        <taxon>Micromonosporales</taxon>
        <taxon>Micromonosporaceae</taxon>
        <taxon>Micromonospora</taxon>
    </lineage>
</organism>
<keyword evidence="3" id="KW-1185">Reference proteome</keyword>
<protein>
    <submittedName>
        <fullName evidence="2">Uncharacterized protein</fullName>
    </submittedName>
</protein>
<feature type="region of interest" description="Disordered" evidence="1">
    <location>
        <begin position="1"/>
        <end position="33"/>
    </location>
</feature>
<sequence length="67" mass="6733">MSDPASGGAAGDEQVSLTDGATPGSPPDAVPARDGVQRLFQRAFLVARLRGGVSRSAIVAIALGTRL</sequence>
<comment type="caution">
    <text evidence="2">The sequence shown here is derived from an EMBL/GenBank/DDBJ whole genome shotgun (WGS) entry which is preliminary data.</text>
</comment>
<evidence type="ECO:0000313" key="2">
    <source>
        <dbReference type="EMBL" id="NYH44277.1"/>
    </source>
</evidence>
<evidence type="ECO:0000313" key="3">
    <source>
        <dbReference type="Proteomes" id="UP000523545"/>
    </source>
</evidence>
<proteinExistence type="predicted"/>